<proteinExistence type="predicted"/>
<evidence type="ECO:0000313" key="1">
    <source>
        <dbReference type="EMBL" id="DAG02934.1"/>
    </source>
</evidence>
<name>A0A8S5V8B2_9CAUD</name>
<organism evidence="1">
    <name type="scientific">Myoviridae sp. ctf4L13</name>
    <dbReference type="NCBI Taxonomy" id="2825147"/>
    <lineage>
        <taxon>Viruses</taxon>
        <taxon>Duplodnaviria</taxon>
        <taxon>Heunggongvirae</taxon>
        <taxon>Uroviricota</taxon>
        <taxon>Caudoviricetes</taxon>
    </lineage>
</organism>
<reference evidence="1" key="1">
    <citation type="journal article" date="2021" name="Proc. Natl. Acad. Sci. U.S.A.">
        <title>A Catalog of Tens of Thousands of Viruses from Human Metagenomes Reveals Hidden Associations with Chronic Diseases.</title>
        <authorList>
            <person name="Tisza M.J."/>
            <person name="Buck C.B."/>
        </authorList>
    </citation>
    <scope>NUCLEOTIDE SEQUENCE</scope>
    <source>
        <strain evidence="1">Ctf4L13</strain>
    </source>
</reference>
<protein>
    <submittedName>
        <fullName evidence="1">DNA repair protein</fullName>
    </submittedName>
</protein>
<dbReference type="EMBL" id="BK016219">
    <property type="protein sequence ID" value="DAG02934.1"/>
    <property type="molecule type" value="Genomic_DNA"/>
</dbReference>
<sequence>MEQTEMLRRMQQKTFFKNNGMVLKAVNLLRDKYVSLSDVCYALHPSMNEAEFRDAVNYLTESGYIRLRKAGSKESSTLADTEMQELEAKVTAEGIQIIACVRTDVCIDV</sequence>
<accession>A0A8S5V8B2</accession>